<organism evidence="1 2">
    <name type="scientific">Rhizobium oryzicola</name>
    <dbReference type="NCBI Taxonomy" id="1232668"/>
    <lineage>
        <taxon>Bacteria</taxon>
        <taxon>Pseudomonadati</taxon>
        <taxon>Pseudomonadota</taxon>
        <taxon>Alphaproteobacteria</taxon>
        <taxon>Hyphomicrobiales</taxon>
        <taxon>Rhizobiaceae</taxon>
        <taxon>Rhizobium/Agrobacterium group</taxon>
        <taxon>Rhizobium</taxon>
    </lineage>
</organism>
<comment type="caution">
    <text evidence="1">The sequence shown here is derived from an EMBL/GenBank/DDBJ whole genome shotgun (WGS) entry which is preliminary data.</text>
</comment>
<dbReference type="EMBL" id="JAUKWQ010000013">
    <property type="protein sequence ID" value="MDO1585203.1"/>
    <property type="molecule type" value="Genomic_DNA"/>
</dbReference>
<reference evidence="1" key="1">
    <citation type="journal article" date="2015" name="Int. J. Syst. Evol. Microbiol.">
        <title>Rhizobium oryzicola sp. nov., potential plant-growth-promoting endophytic bacteria isolated from rice roots.</title>
        <authorList>
            <person name="Zhang X.X."/>
            <person name="Gao J.S."/>
            <person name="Cao Y.H."/>
            <person name="Sheirdil R.A."/>
            <person name="Wang X.C."/>
            <person name="Zhang L."/>
        </authorList>
    </citation>
    <scope>NUCLEOTIDE SEQUENCE</scope>
    <source>
        <strain evidence="1">05753</strain>
    </source>
</reference>
<name>A0ABT8T509_9HYPH</name>
<protein>
    <submittedName>
        <fullName evidence="1">DUF1636 family protein</fullName>
    </submittedName>
</protein>
<keyword evidence="2" id="KW-1185">Reference proteome</keyword>
<gene>
    <name evidence="1" type="ORF">Q2T52_24190</name>
</gene>
<evidence type="ECO:0000313" key="2">
    <source>
        <dbReference type="Proteomes" id="UP001169006"/>
    </source>
</evidence>
<sequence>MDAPHFNDDWGGFLDLSTRQELKQAEAGTLSRVIVYVCETCRSGQEAADAPRDGAVLAEHAKALAAAGVEIRSVACLANCKRALSASIQSADGWSYVFGDLTTDAAEDLLEGARLLVNSTDGLMPWKGRPDALKRGMIARIPPLQPILTNVEGQNS</sequence>
<evidence type="ECO:0000313" key="1">
    <source>
        <dbReference type="EMBL" id="MDO1585203.1"/>
    </source>
</evidence>
<proteinExistence type="predicted"/>
<reference evidence="1" key="2">
    <citation type="submission" date="2023-07" db="EMBL/GenBank/DDBJ databases">
        <authorList>
            <person name="Sun H."/>
        </authorList>
    </citation>
    <scope>NUCLEOTIDE SEQUENCE</scope>
    <source>
        <strain evidence="1">05753</strain>
    </source>
</reference>
<dbReference type="Proteomes" id="UP001169006">
    <property type="component" value="Unassembled WGS sequence"/>
</dbReference>
<dbReference type="Pfam" id="PF07845">
    <property type="entry name" value="DUF1636"/>
    <property type="match status" value="1"/>
</dbReference>
<accession>A0ABT8T509</accession>
<dbReference type="InterPro" id="IPR012863">
    <property type="entry name" value="DUF1636"/>
</dbReference>
<dbReference type="RefSeq" id="WP_302079488.1">
    <property type="nucleotide sequence ID" value="NZ_JAUKWQ010000013.1"/>
</dbReference>